<sequence length="51" mass="5910">QEAFVEFQKNPSFAIQNAWDLTPKEDLEVEYGYVSKDLAKELNDFTDALLK</sequence>
<accession>A0A0F9CAH6</accession>
<name>A0A0F9CAH6_9ZZZZ</name>
<reference evidence="1" key="1">
    <citation type="journal article" date="2015" name="Nature">
        <title>Complex archaea that bridge the gap between prokaryotes and eukaryotes.</title>
        <authorList>
            <person name="Spang A."/>
            <person name="Saw J.H."/>
            <person name="Jorgensen S.L."/>
            <person name="Zaremba-Niedzwiedzka K."/>
            <person name="Martijn J."/>
            <person name="Lind A.E."/>
            <person name="van Eijk R."/>
            <person name="Schleper C."/>
            <person name="Guy L."/>
            <person name="Ettema T.J."/>
        </authorList>
    </citation>
    <scope>NUCLEOTIDE SEQUENCE</scope>
</reference>
<comment type="caution">
    <text evidence="1">The sequence shown here is derived from an EMBL/GenBank/DDBJ whole genome shotgun (WGS) entry which is preliminary data.</text>
</comment>
<proteinExistence type="predicted"/>
<evidence type="ECO:0000313" key="1">
    <source>
        <dbReference type="EMBL" id="KKL23357.1"/>
    </source>
</evidence>
<dbReference type="AlphaFoldDB" id="A0A0F9CAH6"/>
<protein>
    <submittedName>
        <fullName evidence="1">Uncharacterized protein</fullName>
    </submittedName>
</protein>
<dbReference type="EMBL" id="LAZR01037003">
    <property type="protein sequence ID" value="KKL23357.1"/>
    <property type="molecule type" value="Genomic_DNA"/>
</dbReference>
<gene>
    <name evidence="1" type="ORF">LCGC14_2426150</name>
</gene>
<organism evidence="1">
    <name type="scientific">marine sediment metagenome</name>
    <dbReference type="NCBI Taxonomy" id="412755"/>
    <lineage>
        <taxon>unclassified sequences</taxon>
        <taxon>metagenomes</taxon>
        <taxon>ecological metagenomes</taxon>
    </lineage>
</organism>
<feature type="non-terminal residue" evidence="1">
    <location>
        <position position="1"/>
    </location>
</feature>